<feature type="transmembrane region" description="Helical" evidence="1">
    <location>
        <begin position="34"/>
        <end position="56"/>
    </location>
</feature>
<keyword evidence="3" id="KW-1185">Reference proteome</keyword>
<keyword evidence="1" id="KW-0812">Transmembrane</keyword>
<name>A0ABW5ZCG5_9FLAO</name>
<evidence type="ECO:0000313" key="2">
    <source>
        <dbReference type="EMBL" id="MFD2910021.1"/>
    </source>
</evidence>
<evidence type="ECO:0000313" key="3">
    <source>
        <dbReference type="Proteomes" id="UP001597549"/>
    </source>
</evidence>
<dbReference type="Proteomes" id="UP001597549">
    <property type="component" value="Unassembled WGS sequence"/>
</dbReference>
<sequence>MKKIFLNILIVATVITTIGFIMDGDAKEPSMLMRFVEFFMMIGIVFTLISIVYFGISFARRSFLKA</sequence>
<feature type="transmembrane region" description="Helical" evidence="1">
    <location>
        <begin position="5"/>
        <end position="22"/>
    </location>
</feature>
<evidence type="ECO:0000256" key="1">
    <source>
        <dbReference type="SAM" id="Phobius"/>
    </source>
</evidence>
<gene>
    <name evidence="2" type="ORF">ACFSX9_14900</name>
</gene>
<dbReference type="EMBL" id="JBHUOL010000022">
    <property type="protein sequence ID" value="MFD2910021.1"/>
    <property type="molecule type" value="Genomic_DNA"/>
</dbReference>
<reference evidence="3" key="1">
    <citation type="journal article" date="2019" name="Int. J. Syst. Evol. Microbiol.">
        <title>The Global Catalogue of Microorganisms (GCM) 10K type strain sequencing project: providing services to taxonomists for standard genome sequencing and annotation.</title>
        <authorList>
            <consortium name="The Broad Institute Genomics Platform"/>
            <consortium name="The Broad Institute Genome Sequencing Center for Infectious Disease"/>
            <person name="Wu L."/>
            <person name="Ma J."/>
        </authorList>
    </citation>
    <scope>NUCLEOTIDE SEQUENCE [LARGE SCALE GENOMIC DNA]</scope>
    <source>
        <strain evidence="3">KCTC 52644</strain>
    </source>
</reference>
<protein>
    <recommendedName>
        <fullName evidence="4">DUF1328 domain-containing protein</fullName>
    </recommendedName>
</protein>
<proteinExistence type="predicted"/>
<comment type="caution">
    <text evidence="2">The sequence shown here is derived from an EMBL/GenBank/DDBJ whole genome shotgun (WGS) entry which is preliminary data.</text>
</comment>
<keyword evidence="1" id="KW-1133">Transmembrane helix</keyword>
<keyword evidence="1" id="KW-0472">Membrane</keyword>
<accession>A0ABW5ZCG5</accession>
<evidence type="ECO:0008006" key="4">
    <source>
        <dbReference type="Google" id="ProtNLM"/>
    </source>
</evidence>
<organism evidence="2 3">
    <name type="scientific">Flavobacterium ardleyense</name>
    <dbReference type="NCBI Taxonomy" id="2038737"/>
    <lineage>
        <taxon>Bacteria</taxon>
        <taxon>Pseudomonadati</taxon>
        <taxon>Bacteroidota</taxon>
        <taxon>Flavobacteriia</taxon>
        <taxon>Flavobacteriales</taxon>
        <taxon>Flavobacteriaceae</taxon>
        <taxon>Flavobacterium</taxon>
    </lineage>
</organism>
<dbReference type="RefSeq" id="WP_379809096.1">
    <property type="nucleotide sequence ID" value="NZ_JBHUOL010000022.1"/>
</dbReference>